<feature type="compositionally biased region" description="Low complexity" evidence="7">
    <location>
        <begin position="202"/>
        <end position="215"/>
    </location>
</feature>
<proteinExistence type="inferred from homology"/>
<feature type="non-terminal residue" evidence="9">
    <location>
        <position position="1156"/>
    </location>
</feature>
<feature type="compositionally biased region" description="Polar residues" evidence="7">
    <location>
        <begin position="572"/>
        <end position="581"/>
    </location>
</feature>
<keyword evidence="2" id="KW-0965">Cell junction</keyword>
<sequence length="1156" mass="130051">MSGRTDPADRKAPVDHGVQIRFINDLHEPGGVVAGRRRSGGRGGSSSSSYGVAVRVQGIAGQPYVVLKEGEKGDSYGVQLKSGAPQPSLPAQPLYHSLPRKKSEERFPDNPYSEVAAGHPSSQAGLRRVHSQGSLLDREDDFDAGLYTPHRPPGDGRSGSSGALDGGTGGGGPVPATALPPPSAPHSAGSLGRGSGSVAKVTALTTSAPASTAAPDWSARRAVSKETLAKTQTDSQMKATPDLLKDQGQRSEGTSEEEHTRQTIYSILREGSHESEMTTKRKVSLVFEKIQGLKSSAPHSEVQSLLSEKRDLERRVQDLQNALNQERKRPQTDSSDQALKAELEDCLDENLQLQEQLDRKNNELHQTQAELTQLRMDREAAEARVRDLEDQLAGLQEELRREADSGAERDALATELVSLRAEMAEAGVVRQRQEEALRQRERELTALKGALKEEVSSHDREIDQLRQQYQADIDKLRSNVEQVSKSQQSVEAERQKVNTAVKSLQKQLEESNDETSHWREQCNRLKEELRATKQELLQARLEKEEFEEELGELQERLSSMSSQLDQLQSSSPDPAQTERLTQELQRCRDDLLHAQSELSDREGEIARKRAELLSLKRTYQEQEAGHNREIDRLTGQHQREKEDLLRSLEQAKQVHHPPANTHTPPHQHKCASLNLPECRSSVSVADLYGSRRLTLGLLPPQSLGRGEAAAADLRAAQEEAASLRERVAALEQRAAEDKDAAGQLEDSNARLSDKVSRLEEAQRGAVRLGQEREQLSQRLEEEGRQREQLRRGKGELEEQRRLLDRALEKLHKEMDQMASESHGAVAALQAQLDEYREKSRREVQEAQRQSKDKLGELEKLHGAMRTLQEEGARLKKELQLASEERDNAVLDKELLTNKLKSLEAELEAKKSSHTDRSREIRALEDKAKRLEMELEEERTSAELLTERISRSRDQIDQLRAELMQERSSKQDLELDKASMERQLKELRGRLSDLEGHQRPSANLAQLESRIQELEDRLQSEEREKSSLQSSQRRLERKVKELTIQLDEERTHFNDQKDQLALRVKALKRQVDEGEGEVERLEAARRKALRELEEQQERREQLEGKVTALEKELWRKSQSQRSVLDSTALSSDEEEGSYGPSSITSILTEGNLQTSSC</sequence>
<keyword evidence="10" id="KW-1185">Reference proteome</keyword>
<dbReference type="GO" id="GO:0005923">
    <property type="term" value="C:bicellular tight junction"/>
    <property type="evidence" value="ECO:0007669"/>
    <property type="project" value="TreeGrafter"/>
</dbReference>
<evidence type="ECO:0000259" key="8">
    <source>
        <dbReference type="Pfam" id="PF01576"/>
    </source>
</evidence>
<dbReference type="GO" id="GO:0008017">
    <property type="term" value="F:microtubule binding"/>
    <property type="evidence" value="ECO:0007669"/>
    <property type="project" value="TreeGrafter"/>
</dbReference>
<dbReference type="Pfam" id="PF01576">
    <property type="entry name" value="Myosin_tail_1"/>
    <property type="match status" value="2"/>
</dbReference>
<feature type="non-terminal residue" evidence="9">
    <location>
        <position position="1"/>
    </location>
</feature>
<dbReference type="GO" id="GO:0016459">
    <property type="term" value="C:myosin complex"/>
    <property type="evidence" value="ECO:0007669"/>
    <property type="project" value="InterPro"/>
</dbReference>
<evidence type="ECO:0000256" key="4">
    <source>
        <dbReference type="ARBA" id="ARBA00038467"/>
    </source>
</evidence>
<dbReference type="PANTHER" id="PTHR46349">
    <property type="entry name" value="CINGULIN-LIKE PROTEIN 1-RELATED"/>
    <property type="match status" value="1"/>
</dbReference>
<feature type="compositionally biased region" description="Polar residues" evidence="7">
    <location>
        <begin position="229"/>
        <end position="238"/>
    </location>
</feature>
<feature type="compositionally biased region" description="Polar residues" evidence="7">
    <location>
        <begin position="1138"/>
        <end position="1156"/>
    </location>
</feature>
<feature type="region of interest" description="Disordered" evidence="7">
    <location>
        <begin position="29"/>
        <end position="50"/>
    </location>
</feature>
<reference evidence="9" key="1">
    <citation type="journal article" date="2021" name="Cell">
        <title>Tracing the genetic footprints of vertebrate landing in non-teleost ray-finned fishes.</title>
        <authorList>
            <person name="Bi X."/>
            <person name="Wang K."/>
            <person name="Yang L."/>
            <person name="Pan H."/>
            <person name="Jiang H."/>
            <person name="Wei Q."/>
            <person name="Fang M."/>
            <person name="Yu H."/>
            <person name="Zhu C."/>
            <person name="Cai Y."/>
            <person name="He Y."/>
            <person name="Gan X."/>
            <person name="Zeng H."/>
            <person name="Yu D."/>
            <person name="Zhu Y."/>
            <person name="Jiang H."/>
            <person name="Qiu Q."/>
            <person name="Yang H."/>
            <person name="Zhang Y.E."/>
            <person name="Wang W."/>
            <person name="Zhu M."/>
            <person name="He S."/>
            <person name="Zhang G."/>
        </authorList>
    </citation>
    <scope>NUCLEOTIDE SEQUENCE</scope>
    <source>
        <strain evidence="9">Allg_001</strain>
    </source>
</reference>
<feature type="compositionally biased region" description="Basic and acidic residues" evidence="7">
    <location>
        <begin position="270"/>
        <end position="279"/>
    </location>
</feature>
<feature type="region of interest" description="Disordered" evidence="7">
    <location>
        <begin position="620"/>
        <end position="641"/>
    </location>
</feature>
<keyword evidence="2" id="KW-0796">Tight junction</keyword>
<feature type="compositionally biased region" description="Basic and acidic residues" evidence="7">
    <location>
        <begin position="747"/>
        <end position="757"/>
    </location>
</feature>
<dbReference type="Proteomes" id="UP000736164">
    <property type="component" value="Unassembled WGS sequence"/>
</dbReference>
<feature type="domain" description="Myosin tail" evidence="8">
    <location>
        <begin position="911"/>
        <end position="1111"/>
    </location>
</feature>
<protein>
    <recommendedName>
        <fullName evidence="5">Cingulin</fullName>
    </recommendedName>
</protein>
<feature type="region of interest" description="Disordered" evidence="7">
    <location>
        <begin position="550"/>
        <end position="581"/>
    </location>
</feature>
<feature type="region of interest" description="Disordered" evidence="7">
    <location>
        <begin position="734"/>
        <end position="757"/>
    </location>
</feature>
<dbReference type="Gene3D" id="1.10.287.1490">
    <property type="match status" value="2"/>
</dbReference>
<evidence type="ECO:0000256" key="3">
    <source>
        <dbReference type="ARBA" id="ARBA00023054"/>
    </source>
</evidence>
<dbReference type="PANTHER" id="PTHR46349:SF4">
    <property type="entry name" value="CINGULIN"/>
    <property type="match status" value="1"/>
</dbReference>
<evidence type="ECO:0000313" key="10">
    <source>
        <dbReference type="Proteomes" id="UP000736164"/>
    </source>
</evidence>
<name>A0A8J7P0Y7_ATRSP</name>
<feature type="coiled-coil region" evidence="6">
    <location>
        <begin position="302"/>
        <end position="405"/>
    </location>
</feature>
<feature type="region of interest" description="Disordered" evidence="7">
    <location>
        <begin position="75"/>
        <end position="279"/>
    </location>
</feature>
<dbReference type="AlphaFoldDB" id="A0A8J7P0Y7"/>
<feature type="compositionally biased region" description="Gly residues" evidence="7">
    <location>
        <begin position="156"/>
        <end position="173"/>
    </location>
</feature>
<feature type="compositionally biased region" description="Low complexity" evidence="7">
    <location>
        <begin position="556"/>
        <end position="571"/>
    </location>
</feature>
<gene>
    <name evidence="9" type="primary">Cgn</name>
    <name evidence="9" type="ORF">GTO95_0005489</name>
</gene>
<dbReference type="GO" id="GO:0000226">
    <property type="term" value="P:microtubule cytoskeleton organization"/>
    <property type="evidence" value="ECO:0007669"/>
    <property type="project" value="TreeGrafter"/>
</dbReference>
<feature type="domain" description="Myosin tail" evidence="8">
    <location>
        <begin position="289"/>
        <end position="595"/>
    </location>
</feature>
<keyword evidence="3 6" id="KW-0175">Coiled coil</keyword>
<dbReference type="InterPro" id="IPR002928">
    <property type="entry name" value="Myosin_tail"/>
</dbReference>
<comment type="similarity">
    <text evidence="4">Belongs to the cingulin family.</text>
</comment>
<evidence type="ECO:0000313" key="9">
    <source>
        <dbReference type="EMBL" id="MBN3323387.1"/>
    </source>
</evidence>
<dbReference type="SUPFAM" id="SSF90257">
    <property type="entry name" value="Myosin rod fragments"/>
    <property type="match status" value="1"/>
</dbReference>
<comment type="subcellular location">
    <subcellularLocation>
        <location evidence="1">Cell junction</location>
        <location evidence="1">Tight junction</location>
    </subcellularLocation>
</comment>
<dbReference type="EMBL" id="JAAWVO010064906">
    <property type="protein sequence ID" value="MBN3323387.1"/>
    <property type="molecule type" value="Genomic_DNA"/>
</dbReference>
<organism evidence="9 10">
    <name type="scientific">Atractosteus spatula</name>
    <name type="common">Alligator gar</name>
    <name type="synonym">Lepisosteus spatula</name>
    <dbReference type="NCBI Taxonomy" id="7917"/>
    <lineage>
        <taxon>Eukaryota</taxon>
        <taxon>Metazoa</taxon>
        <taxon>Chordata</taxon>
        <taxon>Craniata</taxon>
        <taxon>Vertebrata</taxon>
        <taxon>Euteleostomi</taxon>
        <taxon>Actinopterygii</taxon>
        <taxon>Neopterygii</taxon>
        <taxon>Holostei</taxon>
        <taxon>Semionotiformes</taxon>
        <taxon>Lepisosteidae</taxon>
        <taxon>Atractosteus</taxon>
    </lineage>
</organism>
<evidence type="ECO:0000256" key="6">
    <source>
        <dbReference type="SAM" id="Coils"/>
    </source>
</evidence>
<accession>A0A8J7P0Y7</accession>
<evidence type="ECO:0000256" key="2">
    <source>
        <dbReference type="ARBA" id="ARBA00022427"/>
    </source>
</evidence>
<feature type="compositionally biased region" description="Polar residues" evidence="7">
    <location>
        <begin position="1115"/>
        <end position="1129"/>
    </location>
</feature>
<comment type="caution">
    <text evidence="9">The sequence shown here is derived from an EMBL/GenBank/DDBJ whole genome shotgun (WGS) entry which is preliminary data.</text>
</comment>
<evidence type="ECO:0000256" key="7">
    <source>
        <dbReference type="SAM" id="MobiDB-lite"/>
    </source>
</evidence>
<evidence type="ECO:0000256" key="5">
    <source>
        <dbReference type="ARBA" id="ARBA00044075"/>
    </source>
</evidence>
<dbReference type="Gene3D" id="1.20.5.170">
    <property type="match status" value="1"/>
</dbReference>
<feature type="region of interest" description="Disordered" evidence="7">
    <location>
        <begin position="1113"/>
        <end position="1156"/>
    </location>
</feature>
<evidence type="ECO:0000256" key="1">
    <source>
        <dbReference type="ARBA" id="ARBA00004435"/>
    </source>
</evidence>